<reference evidence="1" key="1">
    <citation type="submission" date="2020-01" db="EMBL/GenBank/DDBJ databases">
        <authorList>
            <consortium name="DOE Joint Genome Institute"/>
            <person name="Haridas S."/>
            <person name="Albert R."/>
            <person name="Binder M."/>
            <person name="Bloem J."/>
            <person name="Labutti K."/>
            <person name="Salamov A."/>
            <person name="Andreopoulos B."/>
            <person name="Baker S.E."/>
            <person name="Barry K."/>
            <person name="Bills G."/>
            <person name="Bluhm B.H."/>
            <person name="Cannon C."/>
            <person name="Castanera R."/>
            <person name="Culley D.E."/>
            <person name="Daum C."/>
            <person name="Ezra D."/>
            <person name="Gonzalez J.B."/>
            <person name="Henrissat B."/>
            <person name="Kuo A."/>
            <person name="Liang C."/>
            <person name="Lipzen A."/>
            <person name="Lutzoni F."/>
            <person name="Magnuson J."/>
            <person name="Mondo S."/>
            <person name="Nolan M."/>
            <person name="Ohm R."/>
            <person name="Pangilinan J."/>
            <person name="Park H.-J."/>
            <person name="Ramirez L."/>
            <person name="Alfaro M."/>
            <person name="Sun H."/>
            <person name="Tritt A."/>
            <person name="Yoshinaga Y."/>
            <person name="Zwiers L.-H."/>
            <person name="Turgeon B.G."/>
            <person name="Goodwin S.B."/>
            <person name="Spatafora J.W."/>
            <person name="Crous P.W."/>
            <person name="Grigoriev I.V."/>
        </authorList>
    </citation>
    <scope>NUCLEOTIDE SEQUENCE</scope>
    <source>
        <strain evidence="1">P77</strain>
    </source>
</reference>
<sequence>RMDVSRNSARTISGPYRSTTEDIENKFGINHINDADHIGYFLFTKPTMPKVLAAQAPIGVNVTESSDGHGSSGIRCKDPSFQNGHVYNSWRAYSESKTANIPIFVRLA</sequence>
<dbReference type="AlphaFoldDB" id="A0A6A5KLJ4"/>
<proteinExistence type="predicted"/>
<evidence type="ECO:0000313" key="1">
    <source>
        <dbReference type="EMBL" id="KAF1837988.1"/>
    </source>
</evidence>
<organism evidence="1 2">
    <name type="scientific">Decorospora gaudefroyi</name>
    <dbReference type="NCBI Taxonomy" id="184978"/>
    <lineage>
        <taxon>Eukaryota</taxon>
        <taxon>Fungi</taxon>
        <taxon>Dikarya</taxon>
        <taxon>Ascomycota</taxon>
        <taxon>Pezizomycotina</taxon>
        <taxon>Dothideomycetes</taxon>
        <taxon>Pleosporomycetidae</taxon>
        <taxon>Pleosporales</taxon>
        <taxon>Pleosporineae</taxon>
        <taxon>Pleosporaceae</taxon>
        <taxon>Decorospora</taxon>
    </lineage>
</organism>
<dbReference type="OrthoDB" id="191139at2759"/>
<dbReference type="Proteomes" id="UP000800040">
    <property type="component" value="Unassembled WGS sequence"/>
</dbReference>
<protein>
    <submittedName>
        <fullName evidence="1">Uncharacterized protein</fullName>
    </submittedName>
</protein>
<keyword evidence="2" id="KW-1185">Reference proteome</keyword>
<dbReference type="Gene3D" id="3.40.50.720">
    <property type="entry name" value="NAD(P)-binding Rossmann-like Domain"/>
    <property type="match status" value="1"/>
</dbReference>
<evidence type="ECO:0000313" key="2">
    <source>
        <dbReference type="Proteomes" id="UP000800040"/>
    </source>
</evidence>
<name>A0A6A5KLJ4_9PLEO</name>
<accession>A0A6A5KLJ4</accession>
<dbReference type="EMBL" id="ML975256">
    <property type="protein sequence ID" value="KAF1837988.1"/>
    <property type="molecule type" value="Genomic_DNA"/>
</dbReference>
<feature type="non-terminal residue" evidence="1">
    <location>
        <position position="1"/>
    </location>
</feature>
<gene>
    <name evidence="1" type="ORF">BDW02DRAFT_490155</name>
</gene>